<protein>
    <submittedName>
        <fullName evidence="1">Uncharacterized protein</fullName>
    </submittedName>
</protein>
<name>A0A0W0GCW0_MONRR</name>
<dbReference type="AlphaFoldDB" id="A0A0W0GCW0"/>
<evidence type="ECO:0000313" key="2">
    <source>
        <dbReference type="Proteomes" id="UP000054988"/>
    </source>
</evidence>
<reference evidence="1 2" key="1">
    <citation type="submission" date="2015-12" db="EMBL/GenBank/DDBJ databases">
        <title>Draft genome sequence of Moniliophthora roreri, the causal agent of frosty pod rot of cacao.</title>
        <authorList>
            <person name="Aime M.C."/>
            <person name="Diaz-Valderrama J.R."/>
            <person name="Kijpornyongpan T."/>
            <person name="Phillips-Mora W."/>
        </authorList>
    </citation>
    <scope>NUCLEOTIDE SEQUENCE [LARGE SCALE GENOMIC DNA]</scope>
    <source>
        <strain evidence="1 2">MCA 2952</strain>
    </source>
</reference>
<evidence type="ECO:0000313" key="1">
    <source>
        <dbReference type="EMBL" id="KTB46404.1"/>
    </source>
</evidence>
<dbReference type="EMBL" id="LATX01000368">
    <property type="protein sequence ID" value="KTB46404.1"/>
    <property type="molecule type" value="Genomic_DNA"/>
</dbReference>
<sequence>MRQLEHVLQCLQANPDAYSDITQPLLQYRRGFCVQIESHVPRPAVSQILDKAASDFACLLVYGLVVGSDHTGIPYVPNTEMSHSRLKLEVISIGNYCACALTKEGTSPLCQKATMADVYHLQLSVSVRNLACIAMRKVGNWEPHYQTHRLAVQSPSQYSLVPGPC</sequence>
<organism evidence="1 2">
    <name type="scientific">Moniliophthora roreri</name>
    <name type="common">Frosty pod rot fungus</name>
    <name type="synonym">Monilia roreri</name>
    <dbReference type="NCBI Taxonomy" id="221103"/>
    <lineage>
        <taxon>Eukaryota</taxon>
        <taxon>Fungi</taxon>
        <taxon>Dikarya</taxon>
        <taxon>Basidiomycota</taxon>
        <taxon>Agaricomycotina</taxon>
        <taxon>Agaricomycetes</taxon>
        <taxon>Agaricomycetidae</taxon>
        <taxon>Agaricales</taxon>
        <taxon>Marasmiineae</taxon>
        <taxon>Marasmiaceae</taxon>
        <taxon>Moniliophthora</taxon>
    </lineage>
</organism>
<accession>A0A0W0GCW0</accession>
<proteinExistence type="predicted"/>
<comment type="caution">
    <text evidence="1">The sequence shown here is derived from an EMBL/GenBank/DDBJ whole genome shotgun (WGS) entry which is preliminary data.</text>
</comment>
<gene>
    <name evidence="1" type="ORF">WG66_1019</name>
</gene>
<dbReference type="Proteomes" id="UP000054988">
    <property type="component" value="Unassembled WGS sequence"/>
</dbReference>